<dbReference type="Pfam" id="PF21783">
    <property type="entry name" value="YNCE"/>
    <property type="match status" value="1"/>
</dbReference>
<dbReference type="SUPFAM" id="SSF51004">
    <property type="entry name" value="C-terminal (heme d1) domain of cytochrome cd1-nitrite reductase"/>
    <property type="match status" value="1"/>
</dbReference>
<sequence>MTKRISSEQDTVQKQPVEGSIFSNQEQLLHHTVSQQNGKKNYQFALATGSLLLFTLSLITFNQASSTDFLLKKGSQGTEVSHLQQRLKAAGYWSGKITENYDQATENAVKTFQKYQGIEANGKVDENTNSLLINTVKNKSLSSRYLDHKVENLNPRDERLHPELKLQKRIKGDLAPKSVAYSGNGLFFVQNMMYEHSINVYDREFNLIKKIKDEVKLRDYGYPNFKDNQYKGSPVEAAFSPDGKSAYVSNYEMFGSEFTNPGYDTCEPSDQFDSSFIYQINIPNLEIKNVIKVGSVPKYVAVSPNNRWVLVSNWCSGDLSIIDSQSNQEIKRIPLGQFPRGIAIDPSSKIAYIAVMGTSDIAVVNLENYTVNWIYDVGLYPRHLVLDSTGKYLYVTLNGDDHVAKIETKTGEIISKIFTGSAPRSMVLSPDNQYLYIVNYYSNTVSKVRTETMELIDNITVDLNPIGITFDPQTHQIWVACYTGSLIILQDKF</sequence>
<dbReference type="InterPro" id="IPR015943">
    <property type="entry name" value="WD40/YVTN_repeat-like_dom_sf"/>
</dbReference>
<dbReference type="OrthoDB" id="6197780at2"/>
<dbReference type="AlphaFoldDB" id="A0A1J1LCI9"/>
<keyword evidence="1" id="KW-0732">Signal</keyword>
<dbReference type="InterPro" id="IPR011048">
    <property type="entry name" value="Haem_d1_sf"/>
</dbReference>
<dbReference type="NCBIfam" id="TIGR02276">
    <property type="entry name" value="beta_rpt_yvtn"/>
    <property type="match status" value="2"/>
</dbReference>
<evidence type="ECO:0000313" key="6">
    <source>
        <dbReference type="Proteomes" id="UP000184315"/>
    </source>
</evidence>
<accession>A0A1J1LCI9</accession>
<evidence type="ECO:0000259" key="4">
    <source>
        <dbReference type="Pfam" id="PF21783"/>
    </source>
</evidence>
<dbReference type="Gene3D" id="2.130.10.10">
    <property type="entry name" value="YVTN repeat-like/Quinoprotein amine dehydrogenase"/>
    <property type="match status" value="1"/>
</dbReference>
<dbReference type="InterPro" id="IPR036365">
    <property type="entry name" value="PGBD-like_sf"/>
</dbReference>
<dbReference type="Pfam" id="PF01471">
    <property type="entry name" value="PG_binding_1"/>
    <property type="match status" value="1"/>
</dbReference>
<evidence type="ECO:0000313" key="5">
    <source>
        <dbReference type="EMBL" id="CUR30419.1"/>
    </source>
</evidence>
<dbReference type="PANTHER" id="PTHR47197">
    <property type="entry name" value="PROTEIN NIRF"/>
    <property type="match status" value="1"/>
</dbReference>
<name>A0A1J1LCI9_9CYAN</name>
<dbReference type="InterPro" id="IPR011964">
    <property type="entry name" value="YVTN_b-propeller_repeat"/>
</dbReference>
<dbReference type="EMBL" id="CZDF01000132">
    <property type="protein sequence ID" value="CUR30419.1"/>
    <property type="molecule type" value="Genomic_DNA"/>
</dbReference>
<keyword evidence="2" id="KW-0812">Transmembrane</keyword>
<keyword evidence="2" id="KW-0472">Membrane</keyword>
<evidence type="ECO:0000256" key="2">
    <source>
        <dbReference type="SAM" id="Phobius"/>
    </source>
</evidence>
<organism evidence="5 6">
    <name type="scientific">Planktothrix tepida PCC 9214</name>
    <dbReference type="NCBI Taxonomy" id="671072"/>
    <lineage>
        <taxon>Bacteria</taxon>
        <taxon>Bacillati</taxon>
        <taxon>Cyanobacteriota</taxon>
        <taxon>Cyanophyceae</taxon>
        <taxon>Oscillatoriophycideae</taxon>
        <taxon>Oscillatoriales</taxon>
        <taxon>Microcoleaceae</taxon>
        <taxon>Planktothrix</taxon>
    </lineage>
</organism>
<dbReference type="InterPro" id="IPR011041">
    <property type="entry name" value="Quinoprot_gluc/sorb_DH_b-prop"/>
</dbReference>
<gene>
    <name evidence="5" type="ORF">PL9214290009</name>
</gene>
<feature type="domain" description="Peptidoglycan binding-like" evidence="3">
    <location>
        <begin position="76"/>
        <end position="130"/>
    </location>
</feature>
<dbReference type="SUPFAM" id="SSF47090">
    <property type="entry name" value="PGBD-like"/>
    <property type="match status" value="1"/>
</dbReference>
<keyword evidence="2" id="KW-1133">Transmembrane helix</keyword>
<reference evidence="6" key="1">
    <citation type="submission" date="2015-10" db="EMBL/GenBank/DDBJ databases">
        <authorList>
            <person name="Regsiter A."/>
            <person name="william w."/>
        </authorList>
    </citation>
    <scope>NUCLEOTIDE SEQUENCE [LARGE SCALE GENOMIC DNA]</scope>
</reference>
<dbReference type="Proteomes" id="UP000184315">
    <property type="component" value="Unassembled WGS sequence"/>
</dbReference>
<dbReference type="Gene3D" id="1.10.101.10">
    <property type="entry name" value="PGBD-like superfamily/PGBD"/>
    <property type="match status" value="1"/>
</dbReference>
<feature type="domain" description="YNCE-like beta-propeller" evidence="4">
    <location>
        <begin position="296"/>
        <end position="480"/>
    </location>
</feature>
<dbReference type="InterPro" id="IPR051200">
    <property type="entry name" value="Host-pathogen_enzymatic-act"/>
</dbReference>
<proteinExistence type="predicted"/>
<dbReference type="InterPro" id="IPR048433">
    <property type="entry name" value="YNCE-like_beta-prop"/>
</dbReference>
<feature type="transmembrane region" description="Helical" evidence="2">
    <location>
        <begin position="44"/>
        <end position="61"/>
    </location>
</feature>
<dbReference type="InterPro" id="IPR036366">
    <property type="entry name" value="PGBDSf"/>
</dbReference>
<evidence type="ECO:0000256" key="1">
    <source>
        <dbReference type="ARBA" id="ARBA00022729"/>
    </source>
</evidence>
<dbReference type="RefSeq" id="WP_072717425.1">
    <property type="nucleotide sequence ID" value="NZ_LN889782.1"/>
</dbReference>
<dbReference type="InterPro" id="IPR002477">
    <property type="entry name" value="Peptidoglycan-bd-like"/>
</dbReference>
<protein>
    <submittedName>
        <fullName evidence="5">Uncharacterized protein</fullName>
    </submittedName>
</protein>
<evidence type="ECO:0000259" key="3">
    <source>
        <dbReference type="Pfam" id="PF01471"/>
    </source>
</evidence>
<dbReference type="STRING" id="671072.PL9214290009"/>
<keyword evidence="6" id="KW-1185">Reference proteome</keyword>
<dbReference type="SUPFAM" id="SSF50952">
    <property type="entry name" value="Soluble quinoprotein glucose dehydrogenase"/>
    <property type="match status" value="1"/>
</dbReference>
<dbReference type="PANTHER" id="PTHR47197:SF3">
    <property type="entry name" value="DIHYDRO-HEME D1 DEHYDROGENASE"/>
    <property type="match status" value="1"/>
</dbReference>